<reference evidence="3" key="1">
    <citation type="submission" date="2016-11" db="UniProtKB">
        <authorList>
            <consortium name="WormBaseParasite"/>
        </authorList>
    </citation>
    <scope>IDENTIFICATION</scope>
</reference>
<proteinExistence type="predicted"/>
<evidence type="ECO:0000313" key="2">
    <source>
        <dbReference type="Proteomes" id="UP000095287"/>
    </source>
</evidence>
<evidence type="ECO:0000256" key="1">
    <source>
        <dbReference type="SAM" id="MobiDB-lite"/>
    </source>
</evidence>
<dbReference type="Proteomes" id="UP000095287">
    <property type="component" value="Unplaced"/>
</dbReference>
<accession>A0A1I8AHI4</accession>
<protein>
    <submittedName>
        <fullName evidence="3">Uncharacterized protein</fullName>
    </submittedName>
</protein>
<name>A0A1I8AHI4_9BILA</name>
<sequence>MNSQNASKILATPTSAPTTPHASVAAK</sequence>
<dbReference type="WBParaSite" id="L893_g5656.t1">
    <property type="protein sequence ID" value="L893_g5656.t1"/>
    <property type="gene ID" value="L893_g5656"/>
</dbReference>
<keyword evidence="2" id="KW-1185">Reference proteome</keyword>
<feature type="compositionally biased region" description="Low complexity" evidence="1">
    <location>
        <begin position="11"/>
        <end position="27"/>
    </location>
</feature>
<organism evidence="2 3">
    <name type="scientific">Steinernema glaseri</name>
    <dbReference type="NCBI Taxonomy" id="37863"/>
    <lineage>
        <taxon>Eukaryota</taxon>
        <taxon>Metazoa</taxon>
        <taxon>Ecdysozoa</taxon>
        <taxon>Nematoda</taxon>
        <taxon>Chromadorea</taxon>
        <taxon>Rhabditida</taxon>
        <taxon>Tylenchina</taxon>
        <taxon>Panagrolaimomorpha</taxon>
        <taxon>Strongyloidoidea</taxon>
        <taxon>Steinernematidae</taxon>
        <taxon>Steinernema</taxon>
    </lineage>
</organism>
<feature type="region of interest" description="Disordered" evidence="1">
    <location>
        <begin position="1"/>
        <end position="27"/>
    </location>
</feature>
<dbReference type="AlphaFoldDB" id="A0A1I8AHI4"/>
<evidence type="ECO:0000313" key="3">
    <source>
        <dbReference type="WBParaSite" id="L893_g5656.t1"/>
    </source>
</evidence>